<feature type="region of interest" description="Disordered" evidence="3">
    <location>
        <begin position="136"/>
        <end position="156"/>
    </location>
</feature>
<feature type="region of interest" description="Disordered" evidence="3">
    <location>
        <begin position="18"/>
        <end position="38"/>
    </location>
</feature>
<comment type="caution">
    <text evidence="5">The sequence shown here is derived from an EMBL/GenBank/DDBJ whole genome shotgun (WGS) entry which is preliminary data.</text>
</comment>
<sequence length="205" mass="22590">MAAAAGKDARWQFREKTAAAAGKGCTENSSEKNKGTQAGKPVSWSIFVDNLSKRVSRSALRGLFNLHGKVVRIFIPVVNRKEKYRNSTFAFVSMSNKLEMEEAILKRDRSLVDGRIIRVFRAKYLREFSPSNNARMNPININETTNKDGVKSGGRSGLEARRVAGKSYRDALLDGVAPTDGISSVRNLPILMLNGKQWGGGGLWS</sequence>
<dbReference type="PANTHER" id="PTHR48025:SF1">
    <property type="entry name" value="RRM DOMAIN-CONTAINING PROTEIN"/>
    <property type="match status" value="1"/>
</dbReference>
<evidence type="ECO:0000256" key="3">
    <source>
        <dbReference type="SAM" id="MobiDB-lite"/>
    </source>
</evidence>
<organism evidence="5 6">
    <name type="scientific">Hibiscus trionum</name>
    <name type="common">Flower of an hour</name>
    <dbReference type="NCBI Taxonomy" id="183268"/>
    <lineage>
        <taxon>Eukaryota</taxon>
        <taxon>Viridiplantae</taxon>
        <taxon>Streptophyta</taxon>
        <taxon>Embryophyta</taxon>
        <taxon>Tracheophyta</taxon>
        <taxon>Spermatophyta</taxon>
        <taxon>Magnoliopsida</taxon>
        <taxon>eudicotyledons</taxon>
        <taxon>Gunneridae</taxon>
        <taxon>Pentapetalae</taxon>
        <taxon>rosids</taxon>
        <taxon>malvids</taxon>
        <taxon>Malvales</taxon>
        <taxon>Malvaceae</taxon>
        <taxon>Malvoideae</taxon>
        <taxon>Hibiscus</taxon>
    </lineage>
</organism>
<evidence type="ECO:0000256" key="2">
    <source>
        <dbReference type="PROSITE-ProRule" id="PRU00176"/>
    </source>
</evidence>
<dbReference type="AlphaFoldDB" id="A0A9W7ICH7"/>
<feature type="domain" description="RRM" evidence="4">
    <location>
        <begin position="44"/>
        <end position="124"/>
    </location>
</feature>
<dbReference type="EMBL" id="BSYR01000025">
    <property type="protein sequence ID" value="GMI93504.1"/>
    <property type="molecule type" value="Genomic_DNA"/>
</dbReference>
<evidence type="ECO:0000256" key="1">
    <source>
        <dbReference type="ARBA" id="ARBA00022884"/>
    </source>
</evidence>
<dbReference type="SMART" id="SM00360">
    <property type="entry name" value="RRM"/>
    <property type="match status" value="1"/>
</dbReference>
<accession>A0A9W7ICH7</accession>
<dbReference type="CDD" id="cd00590">
    <property type="entry name" value="RRM_SF"/>
    <property type="match status" value="1"/>
</dbReference>
<name>A0A9W7ICH7_HIBTR</name>
<dbReference type="Proteomes" id="UP001165190">
    <property type="component" value="Unassembled WGS sequence"/>
</dbReference>
<dbReference type="PROSITE" id="PS50102">
    <property type="entry name" value="RRM"/>
    <property type="match status" value="1"/>
</dbReference>
<evidence type="ECO:0000313" key="6">
    <source>
        <dbReference type="Proteomes" id="UP001165190"/>
    </source>
</evidence>
<dbReference type="GO" id="GO:0003729">
    <property type="term" value="F:mRNA binding"/>
    <property type="evidence" value="ECO:0007669"/>
    <property type="project" value="TreeGrafter"/>
</dbReference>
<dbReference type="Gene3D" id="3.30.70.330">
    <property type="match status" value="1"/>
</dbReference>
<proteinExistence type="predicted"/>
<dbReference type="InterPro" id="IPR050502">
    <property type="entry name" value="Euk_RNA-bind_prot"/>
</dbReference>
<dbReference type="SUPFAM" id="SSF54928">
    <property type="entry name" value="RNA-binding domain, RBD"/>
    <property type="match status" value="1"/>
</dbReference>
<evidence type="ECO:0000259" key="4">
    <source>
        <dbReference type="PROSITE" id="PS50102"/>
    </source>
</evidence>
<reference evidence="5" key="1">
    <citation type="submission" date="2023-05" db="EMBL/GenBank/DDBJ databases">
        <title>Genome and transcriptome analyses reveal genes involved in the formation of fine ridges on petal epidermal cells in Hibiscus trionum.</title>
        <authorList>
            <person name="Koshimizu S."/>
            <person name="Masuda S."/>
            <person name="Ishii T."/>
            <person name="Shirasu K."/>
            <person name="Hoshino A."/>
            <person name="Arita M."/>
        </authorList>
    </citation>
    <scope>NUCLEOTIDE SEQUENCE</scope>
    <source>
        <strain evidence="5">Hamamatsu line</strain>
    </source>
</reference>
<keyword evidence="1 2" id="KW-0694">RNA-binding</keyword>
<keyword evidence="6" id="KW-1185">Reference proteome</keyword>
<dbReference type="InterPro" id="IPR035979">
    <property type="entry name" value="RBD_domain_sf"/>
</dbReference>
<protein>
    <recommendedName>
        <fullName evidence="4">RRM domain-containing protein</fullName>
    </recommendedName>
</protein>
<dbReference type="Pfam" id="PF00076">
    <property type="entry name" value="RRM_1"/>
    <property type="match status" value="1"/>
</dbReference>
<evidence type="ECO:0000313" key="5">
    <source>
        <dbReference type="EMBL" id="GMI93504.1"/>
    </source>
</evidence>
<dbReference type="InterPro" id="IPR000504">
    <property type="entry name" value="RRM_dom"/>
</dbReference>
<dbReference type="PANTHER" id="PTHR48025">
    <property type="entry name" value="OS02G0815200 PROTEIN"/>
    <property type="match status" value="1"/>
</dbReference>
<dbReference type="InterPro" id="IPR012677">
    <property type="entry name" value="Nucleotide-bd_a/b_plait_sf"/>
</dbReference>
<gene>
    <name evidence="5" type="ORF">HRI_003019700</name>
</gene>